<dbReference type="STRING" id="22663.A0A2I0J4A5"/>
<dbReference type="Proteomes" id="UP000233551">
    <property type="component" value="Unassembled WGS sequence"/>
</dbReference>
<accession>A0A2I0J4A5</accession>
<protein>
    <submittedName>
        <fullName evidence="1">Uncharacterized protein</fullName>
    </submittedName>
</protein>
<sequence>MEGVSVNVYKGLRGYWARRGYQRLGNGGRATPADSSGRSRRRRRSFRWRRVKVAPRVKLMKLIIRSPKRFLIWLRDAYVKMMMGFATSRVCSAGYGGSVADAGMSGFGRGPLKEYDQKMIVEIYKSLMVAQGQLVPQAGVPRSGVVVCRR</sequence>
<dbReference type="PANTHER" id="PTHR33702">
    <property type="entry name" value="BNAA09G40010D PROTEIN"/>
    <property type="match status" value="1"/>
</dbReference>
<dbReference type="EMBL" id="PGOL01002095">
    <property type="protein sequence ID" value="PKI50576.1"/>
    <property type="molecule type" value="Genomic_DNA"/>
</dbReference>
<reference evidence="1 2" key="1">
    <citation type="submission" date="2017-11" db="EMBL/GenBank/DDBJ databases">
        <title>De-novo sequencing of pomegranate (Punica granatum L.) genome.</title>
        <authorList>
            <person name="Akparov Z."/>
            <person name="Amiraslanov A."/>
            <person name="Hajiyeva S."/>
            <person name="Abbasov M."/>
            <person name="Kaur K."/>
            <person name="Hamwieh A."/>
            <person name="Solovyev V."/>
            <person name="Salamov A."/>
            <person name="Braich B."/>
            <person name="Kosarev P."/>
            <person name="Mahmoud A."/>
            <person name="Hajiyev E."/>
            <person name="Babayeva S."/>
            <person name="Izzatullayeva V."/>
            <person name="Mammadov A."/>
            <person name="Mammadov A."/>
            <person name="Sharifova S."/>
            <person name="Ojaghi J."/>
            <person name="Eynullazada K."/>
            <person name="Bayramov B."/>
            <person name="Abdulazimova A."/>
            <person name="Shahmuradov I."/>
        </authorList>
    </citation>
    <scope>NUCLEOTIDE SEQUENCE [LARGE SCALE GENOMIC DNA]</scope>
    <source>
        <strain evidence="2">cv. AG2017</strain>
        <tissue evidence="1">Leaf</tissue>
    </source>
</reference>
<organism evidence="1 2">
    <name type="scientific">Punica granatum</name>
    <name type="common">Pomegranate</name>
    <dbReference type="NCBI Taxonomy" id="22663"/>
    <lineage>
        <taxon>Eukaryota</taxon>
        <taxon>Viridiplantae</taxon>
        <taxon>Streptophyta</taxon>
        <taxon>Embryophyta</taxon>
        <taxon>Tracheophyta</taxon>
        <taxon>Spermatophyta</taxon>
        <taxon>Magnoliopsida</taxon>
        <taxon>eudicotyledons</taxon>
        <taxon>Gunneridae</taxon>
        <taxon>Pentapetalae</taxon>
        <taxon>rosids</taxon>
        <taxon>malvids</taxon>
        <taxon>Myrtales</taxon>
        <taxon>Lythraceae</taxon>
        <taxon>Punica</taxon>
    </lineage>
</organism>
<keyword evidence="2" id="KW-1185">Reference proteome</keyword>
<dbReference type="AlphaFoldDB" id="A0A2I0J4A5"/>
<proteinExistence type="predicted"/>
<name>A0A2I0J4A5_PUNGR</name>
<dbReference type="PROSITE" id="PS50096">
    <property type="entry name" value="IQ"/>
    <property type="match status" value="1"/>
</dbReference>
<gene>
    <name evidence="1" type="ORF">CRG98_029016</name>
</gene>
<comment type="caution">
    <text evidence="1">The sequence shown here is derived from an EMBL/GenBank/DDBJ whole genome shotgun (WGS) entry which is preliminary data.</text>
</comment>
<evidence type="ECO:0000313" key="1">
    <source>
        <dbReference type="EMBL" id="PKI50576.1"/>
    </source>
</evidence>
<dbReference type="PANTHER" id="PTHR33702:SF5">
    <property type="entry name" value="OS01G0308600 PROTEIN"/>
    <property type="match status" value="1"/>
</dbReference>
<evidence type="ECO:0000313" key="2">
    <source>
        <dbReference type="Proteomes" id="UP000233551"/>
    </source>
</evidence>